<accession>A0A1B6IE10</accession>
<feature type="non-terminal residue" evidence="1">
    <location>
        <position position="155"/>
    </location>
</feature>
<dbReference type="SUPFAM" id="SSF49265">
    <property type="entry name" value="Fibronectin type III"/>
    <property type="match status" value="1"/>
</dbReference>
<feature type="non-terminal residue" evidence="1">
    <location>
        <position position="1"/>
    </location>
</feature>
<evidence type="ECO:0008006" key="2">
    <source>
        <dbReference type="Google" id="ProtNLM"/>
    </source>
</evidence>
<proteinExistence type="predicted"/>
<dbReference type="EMBL" id="GECU01022528">
    <property type="protein sequence ID" value="JAS85178.1"/>
    <property type="molecule type" value="Transcribed_RNA"/>
</dbReference>
<sequence length="155" mass="17427">FEFINLKQCEVYYVHVRRNYYGTTSTASTSQQPEDSFIVTNTTAPGNVVVLLDVKAGWNSLQLDWKLPDIYRNCVSEYVVQICSTDCLDKVTVHGMTYSVSNLSVCTLYSGSVVVKLSETRSSIRKATFSQLTRSADPYKSQSFHVVKVKTNTVE</sequence>
<organism evidence="1">
    <name type="scientific">Homalodisca liturata</name>
    <dbReference type="NCBI Taxonomy" id="320908"/>
    <lineage>
        <taxon>Eukaryota</taxon>
        <taxon>Metazoa</taxon>
        <taxon>Ecdysozoa</taxon>
        <taxon>Arthropoda</taxon>
        <taxon>Hexapoda</taxon>
        <taxon>Insecta</taxon>
        <taxon>Pterygota</taxon>
        <taxon>Neoptera</taxon>
        <taxon>Paraneoptera</taxon>
        <taxon>Hemiptera</taxon>
        <taxon>Auchenorrhyncha</taxon>
        <taxon>Membracoidea</taxon>
        <taxon>Cicadellidae</taxon>
        <taxon>Cicadellinae</taxon>
        <taxon>Proconiini</taxon>
        <taxon>Homalodisca</taxon>
    </lineage>
</organism>
<evidence type="ECO:0000313" key="1">
    <source>
        <dbReference type="EMBL" id="JAS85178.1"/>
    </source>
</evidence>
<gene>
    <name evidence="1" type="ORF">g.58232</name>
</gene>
<dbReference type="AlphaFoldDB" id="A0A1B6IE10"/>
<dbReference type="InterPro" id="IPR036116">
    <property type="entry name" value="FN3_sf"/>
</dbReference>
<reference evidence="1" key="1">
    <citation type="submission" date="2015-11" db="EMBL/GenBank/DDBJ databases">
        <title>De novo transcriptome assembly of four potential Pierce s Disease insect vectors from Arizona vineyards.</title>
        <authorList>
            <person name="Tassone E.E."/>
        </authorList>
    </citation>
    <scope>NUCLEOTIDE SEQUENCE</scope>
</reference>
<name>A0A1B6IE10_9HEMI</name>
<protein>
    <recommendedName>
        <fullName evidence="2">Fibronectin type-III domain-containing protein</fullName>
    </recommendedName>
</protein>